<evidence type="ECO:0000313" key="1">
    <source>
        <dbReference type="EMBL" id="KMQ84156.1"/>
    </source>
</evidence>
<dbReference type="OrthoDB" id="2668416at2759"/>
<sequence>MKQEARKKRLKNMMKRMRIRLRKLCLQQKNKLLVQWSQMTDPKPPTLILDGIQYQRRIWTKERSNDFWQRIVGEHFTLLEWLATFRMSKETFTMLCDIIRTELEPKPLFLVSRQPLSVEKQVAIALYKLASCAEYRVVGDVMGVHKSTVRKCLFRVTMAINNVMVKNNIFMPSEDEAQFISLQFKK</sequence>
<evidence type="ECO:0000313" key="2">
    <source>
        <dbReference type="Proteomes" id="UP000036403"/>
    </source>
</evidence>
<gene>
    <name evidence="1" type="ORF">RF55_18287</name>
</gene>
<dbReference type="AlphaFoldDB" id="A0A0J7K1V2"/>
<keyword evidence="2" id="KW-1185">Reference proteome</keyword>
<comment type="caution">
    <text evidence="1">The sequence shown here is derived from an EMBL/GenBank/DDBJ whole genome shotgun (WGS) entry which is preliminary data.</text>
</comment>
<organism evidence="1 2">
    <name type="scientific">Lasius niger</name>
    <name type="common">Black garden ant</name>
    <dbReference type="NCBI Taxonomy" id="67767"/>
    <lineage>
        <taxon>Eukaryota</taxon>
        <taxon>Metazoa</taxon>
        <taxon>Ecdysozoa</taxon>
        <taxon>Arthropoda</taxon>
        <taxon>Hexapoda</taxon>
        <taxon>Insecta</taxon>
        <taxon>Pterygota</taxon>
        <taxon>Neoptera</taxon>
        <taxon>Endopterygota</taxon>
        <taxon>Hymenoptera</taxon>
        <taxon>Apocrita</taxon>
        <taxon>Aculeata</taxon>
        <taxon>Formicoidea</taxon>
        <taxon>Formicidae</taxon>
        <taxon>Formicinae</taxon>
        <taxon>Lasius</taxon>
        <taxon>Lasius</taxon>
    </lineage>
</organism>
<name>A0A0J7K1V2_LASNI</name>
<accession>A0A0J7K1V2</accession>
<dbReference type="Proteomes" id="UP000036403">
    <property type="component" value="Unassembled WGS sequence"/>
</dbReference>
<dbReference type="PaxDb" id="67767-A0A0J7K1V2"/>
<protein>
    <submittedName>
        <fullName evidence="1">Nuclease harbi1</fullName>
    </submittedName>
</protein>
<dbReference type="EMBL" id="LBMM01017216">
    <property type="protein sequence ID" value="KMQ84156.1"/>
    <property type="molecule type" value="Genomic_DNA"/>
</dbReference>
<proteinExistence type="predicted"/>
<reference evidence="1 2" key="1">
    <citation type="submission" date="2015-04" db="EMBL/GenBank/DDBJ databases">
        <title>Lasius niger genome sequencing.</title>
        <authorList>
            <person name="Konorov E.A."/>
            <person name="Nikitin M.A."/>
            <person name="Kirill M.V."/>
            <person name="Chang P."/>
        </authorList>
    </citation>
    <scope>NUCLEOTIDE SEQUENCE [LARGE SCALE GENOMIC DNA]</scope>
    <source>
        <tissue evidence="1">Whole</tissue>
    </source>
</reference>
<dbReference type="STRING" id="67767.A0A0J7K1V2"/>